<evidence type="ECO:0000313" key="2">
    <source>
        <dbReference type="Proteomes" id="UP000821845"/>
    </source>
</evidence>
<gene>
    <name evidence="1" type="ORF">HPB50_000620</name>
</gene>
<name>A0ACB7SHR6_HYAAI</name>
<protein>
    <submittedName>
        <fullName evidence="1">Uncharacterized protein</fullName>
    </submittedName>
</protein>
<accession>A0ACB7SHR6</accession>
<dbReference type="Proteomes" id="UP000821845">
    <property type="component" value="Chromosome 3"/>
</dbReference>
<reference evidence="1" key="1">
    <citation type="submission" date="2020-05" db="EMBL/GenBank/DDBJ databases">
        <title>Large-scale comparative analyses of tick genomes elucidate their genetic diversity and vector capacities.</title>
        <authorList>
            <person name="Jia N."/>
            <person name="Wang J."/>
            <person name="Shi W."/>
            <person name="Du L."/>
            <person name="Sun Y."/>
            <person name="Zhan W."/>
            <person name="Jiang J."/>
            <person name="Wang Q."/>
            <person name="Zhang B."/>
            <person name="Ji P."/>
            <person name="Sakyi L.B."/>
            <person name="Cui X."/>
            <person name="Yuan T."/>
            <person name="Jiang B."/>
            <person name="Yang W."/>
            <person name="Lam T.T.-Y."/>
            <person name="Chang Q."/>
            <person name="Ding S."/>
            <person name="Wang X."/>
            <person name="Zhu J."/>
            <person name="Ruan X."/>
            <person name="Zhao L."/>
            <person name="Wei J."/>
            <person name="Que T."/>
            <person name="Du C."/>
            <person name="Cheng J."/>
            <person name="Dai P."/>
            <person name="Han X."/>
            <person name="Huang E."/>
            <person name="Gao Y."/>
            <person name="Liu J."/>
            <person name="Shao H."/>
            <person name="Ye R."/>
            <person name="Li L."/>
            <person name="Wei W."/>
            <person name="Wang X."/>
            <person name="Wang C."/>
            <person name="Yang T."/>
            <person name="Huo Q."/>
            <person name="Li W."/>
            <person name="Guo W."/>
            <person name="Chen H."/>
            <person name="Zhou L."/>
            <person name="Ni X."/>
            <person name="Tian J."/>
            <person name="Zhou Y."/>
            <person name="Sheng Y."/>
            <person name="Liu T."/>
            <person name="Pan Y."/>
            <person name="Xia L."/>
            <person name="Li J."/>
            <person name="Zhao F."/>
            <person name="Cao W."/>
        </authorList>
    </citation>
    <scope>NUCLEOTIDE SEQUENCE</scope>
    <source>
        <strain evidence="1">Hyas-2018</strain>
    </source>
</reference>
<comment type="caution">
    <text evidence="1">The sequence shown here is derived from an EMBL/GenBank/DDBJ whole genome shotgun (WGS) entry which is preliminary data.</text>
</comment>
<evidence type="ECO:0000313" key="1">
    <source>
        <dbReference type="EMBL" id="KAH6934742.1"/>
    </source>
</evidence>
<sequence length="434" mass="48595">MKDPMYFENYGEPLDFEAPEKGDKALVPNYIVNLFSAITVLGTCAVVGHVYVASWRGARGHHKLPAGSPFLPDEMEPLDGWTGEWHSLMPSPRPIVCFLNREGFLRPPPDTLVLRHFPGFYCNEIVYDGLVFENATLQLLADATDDAIVRQLNRIRDALFPHWKVVVNVFMQGFPPKRLYENSSVLLGSLFTWLEGRHVDGLNFELDGDALFGDEGAAMDIVAFFTSAYVDHRRGNLTLSAMFPHGAATLFHEDLPFALDRIFIKTHALLDESSGTTQLAAPLDYAGLTHRRSKHRTIMGLLEDLEDKLSTKTCFTVALSGTAFKLRQASQRDVGDPVEPVPPARASFSDVCAVVPGRVKRIEDDAAYTAENHTWVAHEDQFTVFEKAAKVLMHWRFLCVGAVDVDLDDVRGECGRTYPLLRRIYETSSTLKYS</sequence>
<proteinExistence type="predicted"/>
<dbReference type="EMBL" id="CM023483">
    <property type="protein sequence ID" value="KAH6934742.1"/>
    <property type="molecule type" value="Genomic_DNA"/>
</dbReference>
<keyword evidence="2" id="KW-1185">Reference proteome</keyword>
<organism evidence="1 2">
    <name type="scientific">Hyalomma asiaticum</name>
    <name type="common">Tick</name>
    <dbReference type="NCBI Taxonomy" id="266040"/>
    <lineage>
        <taxon>Eukaryota</taxon>
        <taxon>Metazoa</taxon>
        <taxon>Ecdysozoa</taxon>
        <taxon>Arthropoda</taxon>
        <taxon>Chelicerata</taxon>
        <taxon>Arachnida</taxon>
        <taxon>Acari</taxon>
        <taxon>Parasitiformes</taxon>
        <taxon>Ixodida</taxon>
        <taxon>Ixodoidea</taxon>
        <taxon>Ixodidae</taxon>
        <taxon>Hyalomminae</taxon>
        <taxon>Hyalomma</taxon>
    </lineage>
</organism>